<dbReference type="InterPro" id="IPR052201">
    <property type="entry name" value="LRR-containing_regulator"/>
</dbReference>
<evidence type="ECO:0000256" key="2">
    <source>
        <dbReference type="SAM" id="MobiDB-lite"/>
    </source>
</evidence>
<dbReference type="AlphaFoldDB" id="A0AAJ7SLN2"/>
<keyword evidence="1" id="KW-0677">Repeat</keyword>
<keyword evidence="3" id="KW-1185">Reference proteome</keyword>
<dbReference type="SUPFAM" id="SSF52047">
    <property type="entry name" value="RNI-like"/>
    <property type="match status" value="1"/>
</dbReference>
<evidence type="ECO:0000313" key="5">
    <source>
        <dbReference type="RefSeq" id="XP_032801375.1"/>
    </source>
</evidence>
<dbReference type="SMART" id="SM00368">
    <property type="entry name" value="LRR_RI"/>
    <property type="match status" value="8"/>
</dbReference>
<dbReference type="PANTHER" id="PTHR24111">
    <property type="entry name" value="LEUCINE-RICH REPEAT-CONTAINING PROTEIN 34"/>
    <property type="match status" value="1"/>
</dbReference>
<name>A0AAJ7SLN2_PETMA</name>
<evidence type="ECO:0000256" key="1">
    <source>
        <dbReference type="ARBA" id="ARBA00022737"/>
    </source>
</evidence>
<dbReference type="RefSeq" id="XP_032801375.1">
    <property type="nucleotide sequence ID" value="XM_032945484.1"/>
</dbReference>
<accession>A0AAJ7SLN2</accession>
<dbReference type="Gene3D" id="3.80.10.10">
    <property type="entry name" value="Ribonuclease Inhibitor"/>
    <property type="match status" value="2"/>
</dbReference>
<feature type="compositionally biased region" description="Pro residues" evidence="2">
    <location>
        <begin position="408"/>
        <end position="426"/>
    </location>
</feature>
<dbReference type="RefSeq" id="XP_032801374.1">
    <property type="nucleotide sequence ID" value="XM_032945483.1"/>
</dbReference>
<dbReference type="InterPro" id="IPR001611">
    <property type="entry name" value="Leu-rich_rpt"/>
</dbReference>
<feature type="region of interest" description="Disordered" evidence="2">
    <location>
        <begin position="401"/>
        <end position="434"/>
    </location>
</feature>
<evidence type="ECO:0000313" key="3">
    <source>
        <dbReference type="Proteomes" id="UP001318040"/>
    </source>
</evidence>
<organism evidence="3 4">
    <name type="scientific">Petromyzon marinus</name>
    <name type="common">Sea lamprey</name>
    <dbReference type="NCBI Taxonomy" id="7757"/>
    <lineage>
        <taxon>Eukaryota</taxon>
        <taxon>Metazoa</taxon>
        <taxon>Chordata</taxon>
        <taxon>Craniata</taxon>
        <taxon>Vertebrata</taxon>
        <taxon>Cyclostomata</taxon>
        <taxon>Hyperoartia</taxon>
        <taxon>Petromyzontiformes</taxon>
        <taxon>Petromyzontidae</taxon>
        <taxon>Petromyzon</taxon>
    </lineage>
</organism>
<dbReference type="InterPro" id="IPR032675">
    <property type="entry name" value="LRR_dom_sf"/>
</dbReference>
<evidence type="ECO:0000313" key="4">
    <source>
        <dbReference type="RefSeq" id="XP_032801374.1"/>
    </source>
</evidence>
<gene>
    <name evidence="4 5" type="primary">LOC116938367</name>
</gene>
<proteinExistence type="predicted"/>
<sequence length="434" mass="46171">MYEAGLCETLCRVCEESGLSPNPRVRDSLHCLDRDQITGRSSPSGLLDLSGGFRPDGLEASVPTRVSDGDVLALCRVFACLPGRVDGLNLRCNLIADDGAEAIASLLQEESCWLTSLDLSLNDIGPRGARALGQVLQTNRSLMSLNLAGNKVGEEGGVSLATALQTNVGLRSLDLHHCDLGTDSIIAFSTALSYNSSVEELNLSRPLLFSLQEETTVHVARMLRANRALRTLRLAKHGVRDFGARRLSEALASNSSLTHLDLSCNLMARDGAASLALLLKQGSSLRVLDLGFNRIGDAGVTALARAVGSSGRSPLHTLVLVSNGATGEGLRELAVAMTTNRTLRSVHIWGNKLDRVACQVFAELLKSGRLKERHADVSAYEVDGRPYLAQLQVKSPLLRIEVATSSPTSPPSSPPSSPSASPPPSPLASSLDEW</sequence>
<dbReference type="Pfam" id="PF13516">
    <property type="entry name" value="LRR_6"/>
    <property type="match status" value="6"/>
</dbReference>
<dbReference type="PANTHER" id="PTHR24111:SF0">
    <property type="entry name" value="LEUCINE-RICH REPEAT-CONTAINING PROTEIN"/>
    <property type="match status" value="1"/>
</dbReference>
<reference evidence="4 5" key="1">
    <citation type="submission" date="2025-04" db="UniProtKB">
        <authorList>
            <consortium name="RefSeq"/>
        </authorList>
    </citation>
    <scope>IDENTIFICATION</scope>
    <source>
        <tissue evidence="4 5">Sperm</tissue>
    </source>
</reference>
<dbReference type="Proteomes" id="UP001318040">
    <property type="component" value="Unplaced"/>
</dbReference>
<protein>
    <submittedName>
        <fullName evidence="4 5">Leucine-rich repeat-containing protein 34-like isoform X2</fullName>
    </submittedName>
</protein>